<protein>
    <submittedName>
        <fullName evidence="4">PaaI family thioesterase</fullName>
    </submittedName>
</protein>
<comment type="caution">
    <text evidence="4">The sequence shown here is derived from an EMBL/GenBank/DDBJ whole genome shotgun (WGS) entry which is preliminary data.</text>
</comment>
<dbReference type="Gene3D" id="3.10.129.10">
    <property type="entry name" value="Hotdog Thioesterase"/>
    <property type="match status" value="1"/>
</dbReference>
<keyword evidence="2" id="KW-0378">Hydrolase</keyword>
<comment type="similarity">
    <text evidence="1">Belongs to the thioesterase PaaI family.</text>
</comment>
<dbReference type="SUPFAM" id="SSF54637">
    <property type="entry name" value="Thioesterase/thiol ester dehydrase-isomerase"/>
    <property type="match status" value="1"/>
</dbReference>
<dbReference type="InterPro" id="IPR029069">
    <property type="entry name" value="HotDog_dom_sf"/>
</dbReference>
<accession>A0A9D1PBN5</accession>
<evidence type="ECO:0000259" key="3">
    <source>
        <dbReference type="Pfam" id="PF03061"/>
    </source>
</evidence>
<dbReference type="GO" id="GO:0047617">
    <property type="term" value="F:fatty acyl-CoA hydrolase activity"/>
    <property type="evidence" value="ECO:0007669"/>
    <property type="project" value="InterPro"/>
</dbReference>
<feature type="domain" description="Thioesterase" evidence="3">
    <location>
        <begin position="57"/>
        <end position="131"/>
    </location>
</feature>
<organism evidence="4 5">
    <name type="scientific">Candidatus Blautia stercorigallinarum</name>
    <dbReference type="NCBI Taxonomy" id="2838501"/>
    <lineage>
        <taxon>Bacteria</taxon>
        <taxon>Bacillati</taxon>
        <taxon>Bacillota</taxon>
        <taxon>Clostridia</taxon>
        <taxon>Lachnospirales</taxon>
        <taxon>Lachnospiraceae</taxon>
        <taxon>Blautia</taxon>
    </lineage>
</organism>
<reference evidence="4" key="2">
    <citation type="submission" date="2021-04" db="EMBL/GenBank/DDBJ databases">
        <authorList>
            <person name="Gilroy R."/>
        </authorList>
    </citation>
    <scope>NUCLEOTIDE SEQUENCE</scope>
    <source>
        <strain evidence="4">CHK195-9823</strain>
    </source>
</reference>
<evidence type="ECO:0000313" key="4">
    <source>
        <dbReference type="EMBL" id="HIV38163.1"/>
    </source>
</evidence>
<gene>
    <name evidence="4" type="ORF">H9747_04070</name>
</gene>
<evidence type="ECO:0000313" key="5">
    <source>
        <dbReference type="Proteomes" id="UP000886814"/>
    </source>
</evidence>
<dbReference type="InterPro" id="IPR039298">
    <property type="entry name" value="ACOT13"/>
</dbReference>
<evidence type="ECO:0000256" key="2">
    <source>
        <dbReference type="ARBA" id="ARBA00022801"/>
    </source>
</evidence>
<evidence type="ECO:0000256" key="1">
    <source>
        <dbReference type="ARBA" id="ARBA00008324"/>
    </source>
</evidence>
<sequence>MQEQMEREIRESMDKLYPKDPDHLYSKMQIEFYSCSYEKKSVTLRFPIQRWELNHMSTVHRGIIASAIDTTCGTAVRSVSGKTMIPTINLNINYLSPGMAGDALLVTARADRAGRRICNISAQCRSEKTGKLIATATANFMIAE</sequence>
<dbReference type="PANTHER" id="PTHR21660:SF1">
    <property type="entry name" value="ACYL-COENZYME A THIOESTERASE 13"/>
    <property type="match status" value="1"/>
</dbReference>
<dbReference type="PANTHER" id="PTHR21660">
    <property type="entry name" value="THIOESTERASE SUPERFAMILY MEMBER-RELATED"/>
    <property type="match status" value="1"/>
</dbReference>
<reference evidence="4" key="1">
    <citation type="journal article" date="2021" name="PeerJ">
        <title>Extensive microbial diversity within the chicken gut microbiome revealed by metagenomics and culture.</title>
        <authorList>
            <person name="Gilroy R."/>
            <person name="Ravi A."/>
            <person name="Getino M."/>
            <person name="Pursley I."/>
            <person name="Horton D.L."/>
            <person name="Alikhan N.F."/>
            <person name="Baker D."/>
            <person name="Gharbi K."/>
            <person name="Hall N."/>
            <person name="Watson M."/>
            <person name="Adriaenssens E.M."/>
            <person name="Foster-Nyarko E."/>
            <person name="Jarju S."/>
            <person name="Secka A."/>
            <person name="Antonio M."/>
            <person name="Oren A."/>
            <person name="Chaudhuri R.R."/>
            <person name="La Ragione R."/>
            <person name="Hildebrand F."/>
            <person name="Pallen M.J."/>
        </authorList>
    </citation>
    <scope>NUCLEOTIDE SEQUENCE</scope>
    <source>
        <strain evidence="4">CHK195-9823</strain>
    </source>
</reference>
<dbReference type="Proteomes" id="UP000886814">
    <property type="component" value="Unassembled WGS sequence"/>
</dbReference>
<dbReference type="InterPro" id="IPR003736">
    <property type="entry name" value="PAAI_dom"/>
</dbReference>
<proteinExistence type="inferred from homology"/>
<dbReference type="Pfam" id="PF03061">
    <property type="entry name" value="4HBT"/>
    <property type="match status" value="1"/>
</dbReference>
<dbReference type="NCBIfam" id="TIGR00369">
    <property type="entry name" value="unchar_dom_1"/>
    <property type="match status" value="1"/>
</dbReference>
<dbReference type="AlphaFoldDB" id="A0A9D1PBN5"/>
<dbReference type="EMBL" id="DXIQ01000025">
    <property type="protein sequence ID" value="HIV38163.1"/>
    <property type="molecule type" value="Genomic_DNA"/>
</dbReference>
<dbReference type="CDD" id="cd03443">
    <property type="entry name" value="PaaI_thioesterase"/>
    <property type="match status" value="1"/>
</dbReference>
<dbReference type="InterPro" id="IPR006683">
    <property type="entry name" value="Thioestr_dom"/>
</dbReference>
<name>A0A9D1PBN5_9FIRM</name>